<dbReference type="EMBL" id="JAANOU010000001">
    <property type="protein sequence ID" value="NIH79608.1"/>
    <property type="molecule type" value="Genomic_DNA"/>
</dbReference>
<feature type="domain" description="DUF7168" evidence="2">
    <location>
        <begin position="220"/>
        <end position="305"/>
    </location>
</feature>
<gene>
    <name evidence="3" type="ORF">FHX46_002138</name>
</gene>
<dbReference type="Pfam" id="PF10979">
    <property type="entry name" value="DUF2786"/>
    <property type="match status" value="1"/>
</dbReference>
<protein>
    <recommendedName>
        <fullName evidence="5">DUF2786 domain-containing protein</fullName>
    </recommendedName>
</protein>
<keyword evidence="4" id="KW-1185">Reference proteome</keyword>
<evidence type="ECO:0000313" key="4">
    <source>
        <dbReference type="Proteomes" id="UP000754495"/>
    </source>
</evidence>
<name>A0ABX0SRM0_9PSEU</name>
<accession>A0ABX0SRM0</accession>
<reference evidence="3 4" key="1">
    <citation type="submission" date="2020-03" db="EMBL/GenBank/DDBJ databases">
        <title>Sequencing the genomes of 1000 actinobacteria strains.</title>
        <authorList>
            <person name="Klenk H.-P."/>
        </authorList>
    </citation>
    <scope>NUCLEOTIDE SEQUENCE [LARGE SCALE GENOMIC DNA]</scope>
    <source>
        <strain evidence="3 4">DSM 45668</strain>
    </source>
</reference>
<evidence type="ECO:0000259" key="1">
    <source>
        <dbReference type="Pfam" id="PF10979"/>
    </source>
</evidence>
<proteinExistence type="predicted"/>
<sequence length="372" mass="40506">MGKSTVETFAVLLRDAARRRLGEIAARELAGPRYDKEVIDRAAELALREVLARLWRTGWQPRDVHQVARRRLDRRAVSLVVDAIAGCAAAGEQFAGIGAVVWWAGDRPLLGQWAARHAVAREPALLAVLAVLAALLPLPRLPDLPVAAAAPGVDERMPARIRALLAKAESTSFPEEAEALSAKAQQLMSRYSFEQALLDPPARAGSARRFWLEQPYLGPKSSLVTAVASANRCRAAFYAGLGFVVLVGHEVDLDLVELLSTSLLVQANEAMLAAGTRSRTRSFRHAFLLAYAGRVGERLTAADRAAGEEFPDDRLLPILTRRRQEVDTLFGELFPRTVTRRTTISNGDGWAAGRAAADRARLTVERTAVEGQ</sequence>
<evidence type="ECO:0000259" key="2">
    <source>
        <dbReference type="Pfam" id="PF23771"/>
    </source>
</evidence>
<comment type="caution">
    <text evidence="3">The sequence shown here is derived from an EMBL/GenBank/DDBJ whole genome shotgun (WGS) entry which is preliminary data.</text>
</comment>
<evidence type="ECO:0008006" key="5">
    <source>
        <dbReference type="Google" id="ProtNLM"/>
    </source>
</evidence>
<dbReference type="Proteomes" id="UP000754495">
    <property type="component" value="Unassembled WGS sequence"/>
</dbReference>
<dbReference type="RefSeq" id="WP_167112909.1">
    <property type="nucleotide sequence ID" value="NZ_JAANOU010000001.1"/>
</dbReference>
<feature type="domain" description="DUF2786" evidence="1">
    <location>
        <begin position="159"/>
        <end position="195"/>
    </location>
</feature>
<dbReference type="InterPro" id="IPR055592">
    <property type="entry name" value="DUF7168"/>
</dbReference>
<dbReference type="InterPro" id="IPR024498">
    <property type="entry name" value="DUF2786"/>
</dbReference>
<organism evidence="3 4">
    <name type="scientific">Amycolatopsis viridis</name>
    <dbReference type="NCBI Taxonomy" id="185678"/>
    <lineage>
        <taxon>Bacteria</taxon>
        <taxon>Bacillati</taxon>
        <taxon>Actinomycetota</taxon>
        <taxon>Actinomycetes</taxon>
        <taxon>Pseudonocardiales</taxon>
        <taxon>Pseudonocardiaceae</taxon>
        <taxon>Amycolatopsis</taxon>
    </lineage>
</organism>
<evidence type="ECO:0000313" key="3">
    <source>
        <dbReference type="EMBL" id="NIH79608.1"/>
    </source>
</evidence>
<dbReference type="Pfam" id="PF23771">
    <property type="entry name" value="DUF7168"/>
    <property type="match status" value="1"/>
</dbReference>